<comment type="subunit">
    <text evidence="4">Monomer.</text>
</comment>
<dbReference type="InterPro" id="IPR000182">
    <property type="entry name" value="GNAT_dom"/>
</dbReference>
<dbReference type="EC" id="2.3.1.189" evidence="4"/>
<evidence type="ECO:0000256" key="3">
    <source>
        <dbReference type="ARBA" id="ARBA00023315"/>
    </source>
</evidence>
<dbReference type="InterPro" id="IPR016181">
    <property type="entry name" value="Acyl_CoA_acyltransferase"/>
</dbReference>
<protein>
    <recommendedName>
        <fullName evidence="4">Mycothiol acetyltransferase</fullName>
        <shortName evidence="4">MSH acetyltransferase</shortName>
        <ecNumber evidence="4">2.3.1.189</ecNumber>
    </recommendedName>
    <alternativeName>
        <fullName evidence="4">Mycothiol synthase</fullName>
    </alternativeName>
</protein>
<feature type="binding site" evidence="4">
    <location>
        <begin position="207"/>
        <end position="209"/>
    </location>
    <ligand>
        <name>acetyl-CoA</name>
        <dbReference type="ChEBI" id="CHEBI:57288"/>
        <label>2</label>
    </ligand>
</feature>
<reference evidence="6 7" key="1">
    <citation type="journal article" date="1991" name="Int. J. Syst. Bacteriol.">
        <title>Description of the erythromycin-producing bacterium Arthrobacter sp. strain NRRL B-3381 as Aeromicrobium erythreum gen. nov., sp. nov.</title>
        <authorList>
            <person name="Miller E.S."/>
            <person name="Woese C.R."/>
            <person name="Brenner S."/>
        </authorList>
    </citation>
    <scope>NUCLEOTIDE SEQUENCE [LARGE SCALE GENOMIC DNA]</scope>
    <source>
        <strain evidence="6 7">AR18</strain>
    </source>
</reference>
<dbReference type="PIRSF" id="PIRSF021524">
    <property type="entry name" value="MSH_acetyltransferase"/>
    <property type="match status" value="1"/>
</dbReference>
<proteinExistence type="inferred from homology"/>
<feature type="binding site" evidence="4">
    <location>
        <begin position="54"/>
        <end position="56"/>
    </location>
    <ligand>
        <name>acetyl-CoA</name>
        <dbReference type="ChEBI" id="CHEBI:57288"/>
        <label>1</label>
    </ligand>
</feature>
<dbReference type="HAMAP" id="MF_01698">
    <property type="entry name" value="MshD"/>
    <property type="match status" value="1"/>
</dbReference>
<evidence type="ECO:0000313" key="6">
    <source>
        <dbReference type="EMBL" id="ALX05784.1"/>
    </source>
</evidence>
<evidence type="ECO:0000256" key="4">
    <source>
        <dbReference type="HAMAP-Rule" id="MF_01698"/>
    </source>
</evidence>
<keyword evidence="1 4" id="KW-0808">Transferase</keyword>
<dbReference type="PROSITE" id="PS51186">
    <property type="entry name" value="GNAT"/>
    <property type="match status" value="1"/>
</dbReference>
<comment type="caution">
    <text evidence="4">Lacks conserved residue(s) required for the propagation of feature annotation.</text>
</comment>
<dbReference type="CDD" id="cd04301">
    <property type="entry name" value="NAT_SF"/>
    <property type="match status" value="1"/>
</dbReference>
<name>A0A0U3T576_9ACTN</name>
<feature type="binding site" evidence="4">
    <location>
        <position position="190"/>
    </location>
    <ligand>
        <name>1D-myo-inositol 2-(L-cysteinylamino)-2-deoxy-alpha-D-glucopyranoside</name>
        <dbReference type="ChEBI" id="CHEBI:58887"/>
    </ligand>
</feature>
<sequence length="273" mass="29044">MLALNHAAHQADGVEPFNEATRLAVGAGDPLRVGRVVDGGVAAAVAVGDAPVELTVHPDHRRQGRGRALASELLDAGEHRFWAHGDLPGAQALASSLGLEPVRTLLVLRREGGEPVVEQVPAGTTIRTFRPDDADAVVRVNGRAFAHHPEQGAMDRADFDRRAASDWFDPEGLFVAEDEQGQVVGFHWTKVEAPAWGEPPVGEVYVVGVDPDHHGGGLGTALTARGLRHLAESGVDVVDLYVEGDNGPALAVYRRLGFVERARDVLYARPSAS</sequence>
<evidence type="ECO:0000256" key="2">
    <source>
        <dbReference type="ARBA" id="ARBA00022737"/>
    </source>
</evidence>
<dbReference type="EMBL" id="CP011502">
    <property type="protein sequence ID" value="ALX05784.1"/>
    <property type="molecule type" value="Genomic_DNA"/>
</dbReference>
<evidence type="ECO:0000259" key="5">
    <source>
        <dbReference type="PROSITE" id="PS51186"/>
    </source>
</evidence>
<comment type="similarity">
    <text evidence="4">Belongs to the acetyltransferase family. MshD subfamily.</text>
</comment>
<dbReference type="SUPFAM" id="SSF55729">
    <property type="entry name" value="Acyl-CoA N-acyltransferases (Nat)"/>
    <property type="match status" value="1"/>
</dbReference>
<dbReference type="STRING" id="2041.AERYTH_14320"/>
<dbReference type="Proteomes" id="UP000067689">
    <property type="component" value="Chromosome"/>
</dbReference>
<dbReference type="GO" id="GO:0010125">
    <property type="term" value="P:mycothiol biosynthetic process"/>
    <property type="evidence" value="ECO:0007669"/>
    <property type="project" value="UniProtKB-UniRule"/>
</dbReference>
<dbReference type="Gene3D" id="3.40.630.30">
    <property type="match status" value="1"/>
</dbReference>
<keyword evidence="7" id="KW-1185">Reference proteome</keyword>
<evidence type="ECO:0000313" key="7">
    <source>
        <dbReference type="Proteomes" id="UP000067689"/>
    </source>
</evidence>
<dbReference type="KEGG" id="aer:AERYTH_14320"/>
<dbReference type="NCBIfam" id="TIGR03448">
    <property type="entry name" value="mycothiol_MshD"/>
    <property type="match status" value="1"/>
</dbReference>
<organism evidence="6 7">
    <name type="scientific">Aeromicrobium erythreum</name>
    <dbReference type="NCBI Taxonomy" id="2041"/>
    <lineage>
        <taxon>Bacteria</taxon>
        <taxon>Bacillati</taxon>
        <taxon>Actinomycetota</taxon>
        <taxon>Actinomycetes</taxon>
        <taxon>Propionibacteriales</taxon>
        <taxon>Nocardioidaceae</taxon>
        <taxon>Aeromicrobium</taxon>
    </lineage>
</organism>
<comment type="function">
    <text evidence="4">Catalyzes the transfer of acetyl from acetyl-CoA to desacetylmycothiol (Cys-GlcN-Ins) to form mycothiol.</text>
</comment>
<feature type="binding site" evidence="4">
    <location>
        <position position="241"/>
    </location>
    <ligand>
        <name>1D-myo-inositol 2-(L-cysteinylamino)-2-deoxy-alpha-D-glucopyranoside</name>
        <dbReference type="ChEBI" id="CHEBI:58887"/>
    </ligand>
</feature>
<evidence type="ECO:0000256" key="1">
    <source>
        <dbReference type="ARBA" id="ARBA00022679"/>
    </source>
</evidence>
<dbReference type="AlphaFoldDB" id="A0A0U3T576"/>
<feature type="binding site" evidence="4">
    <location>
        <position position="19"/>
    </location>
    <ligand>
        <name>1D-myo-inositol 2-(L-cysteinylamino)-2-deoxy-alpha-D-glucopyranoside</name>
        <dbReference type="ChEBI" id="CHEBI:58887"/>
    </ligand>
</feature>
<dbReference type="PANTHER" id="PTHR43072">
    <property type="entry name" value="N-ACETYLTRANSFERASE"/>
    <property type="match status" value="1"/>
</dbReference>
<feature type="domain" description="N-acetyltransferase" evidence="5">
    <location>
        <begin position="124"/>
        <end position="273"/>
    </location>
</feature>
<feature type="binding site" evidence="4">
    <location>
        <begin position="214"/>
        <end position="220"/>
    </location>
    <ligand>
        <name>acetyl-CoA</name>
        <dbReference type="ChEBI" id="CHEBI:57288"/>
        <label>2</label>
    </ligand>
</feature>
<dbReference type="GO" id="GO:0035447">
    <property type="term" value="F:mycothiol synthase activity"/>
    <property type="evidence" value="ECO:0007669"/>
    <property type="project" value="UniProtKB-UniRule"/>
</dbReference>
<keyword evidence="2 4" id="KW-0677">Repeat</keyword>
<dbReference type="PATRIC" id="fig|2041.4.peg.2986"/>
<accession>A0A0U3T576</accession>
<comment type="catalytic activity">
    <reaction evidence="4">
        <text>1D-myo-inositol 2-(L-cysteinylamino)-2-deoxy-alpha-D-glucopyranoside + acetyl-CoA = mycothiol + CoA + H(+)</text>
        <dbReference type="Rhea" id="RHEA:26172"/>
        <dbReference type="ChEBI" id="CHEBI:15378"/>
        <dbReference type="ChEBI" id="CHEBI:16768"/>
        <dbReference type="ChEBI" id="CHEBI:57287"/>
        <dbReference type="ChEBI" id="CHEBI:57288"/>
        <dbReference type="ChEBI" id="CHEBI:58887"/>
        <dbReference type="EC" id="2.3.1.189"/>
    </reaction>
</comment>
<dbReference type="OrthoDB" id="3208058at2"/>
<dbReference type="Pfam" id="PF00583">
    <property type="entry name" value="Acetyltransf_1"/>
    <property type="match status" value="1"/>
</dbReference>
<feature type="binding site" evidence="4">
    <location>
        <position position="150"/>
    </location>
    <ligand>
        <name>1D-myo-inositol 2-(L-cysteinylamino)-2-deoxy-alpha-D-glucopyranoside</name>
        <dbReference type="ChEBI" id="CHEBI:58887"/>
    </ligand>
</feature>
<feature type="binding site" evidence="4">
    <location>
        <position position="203"/>
    </location>
    <ligand>
        <name>1D-myo-inositol 2-(L-cysteinylamino)-2-deoxy-alpha-D-glucopyranoside</name>
        <dbReference type="ChEBI" id="CHEBI:58887"/>
    </ligand>
</feature>
<dbReference type="InterPro" id="IPR017813">
    <property type="entry name" value="Mycothiol_AcTrfase"/>
</dbReference>
<gene>
    <name evidence="4" type="primary">mshD</name>
    <name evidence="6" type="ORF">AERYTH_14320</name>
</gene>
<keyword evidence="3 4" id="KW-0012">Acyltransferase</keyword>